<gene>
    <name evidence="3" type="ORF">RADP37_00271</name>
</gene>
<comment type="similarity">
    <text evidence="1">Belongs to the metallo-dependent hydrolases superfamily.</text>
</comment>
<protein>
    <submittedName>
        <fullName evidence="3">Purine/pyrimidine phosphoribosyl transferase</fullName>
        <ecNumber evidence="3">2.4.2.-</ecNumber>
    </submittedName>
</protein>
<dbReference type="Gene3D" id="3.20.20.140">
    <property type="entry name" value="Metal-dependent hydrolases"/>
    <property type="match status" value="1"/>
</dbReference>
<proteinExistence type="inferred from homology"/>
<sequence>MTREALADAPLWGGLIVDAHHHVWDPRNGRYPWLTPEGKLPGFRYGDTAPLMRPYLPPDYRADAAGHDIRATVYMEAEWDPADPIGETRFVSGLAVGYGLPNAMVAQAWLHHPDVGTVLAAQAGFPLVRSVRHKPGGPATPQAARDGKRTLMSDERWRRGYALLERHGLHFDLQTPWWNLHEAELLARDFPRTRIILNHTGLPSDRSPDALAAWHAAMARLAAHPNVAVKISGLGRPGHAWSAEDNGWIVRETIALFGARRAMFASNFPVDGLCASFDTIFTGFKRIAAALPAEDQAWLFHRTAEEVYALNPRRPAPG</sequence>
<dbReference type="AlphaFoldDB" id="A0A4Y1MSL3"/>
<dbReference type="PANTHER" id="PTHR43569:SF1">
    <property type="entry name" value="BLL3371 PROTEIN"/>
    <property type="match status" value="1"/>
</dbReference>
<evidence type="ECO:0000256" key="1">
    <source>
        <dbReference type="ARBA" id="ARBA00038310"/>
    </source>
</evidence>
<accession>A0A4Y1MSL3</accession>
<dbReference type="InterPro" id="IPR032466">
    <property type="entry name" value="Metal_Hydrolase"/>
</dbReference>
<name>A0A4Y1MSL3_9PROT</name>
<evidence type="ECO:0000259" key="2">
    <source>
        <dbReference type="Pfam" id="PF04909"/>
    </source>
</evidence>
<keyword evidence="3" id="KW-0808">Transferase</keyword>
<dbReference type="RefSeq" id="WP_208852659.1">
    <property type="nucleotide sequence ID" value="NZ_AP031462.1"/>
</dbReference>
<keyword evidence="3" id="KW-0328">Glycosyltransferase</keyword>
<dbReference type="EMBL" id="CP025189">
    <property type="protein sequence ID" value="AWV20908.1"/>
    <property type="molecule type" value="Genomic_DNA"/>
</dbReference>
<dbReference type="GO" id="GO:0016757">
    <property type="term" value="F:glycosyltransferase activity"/>
    <property type="evidence" value="ECO:0007669"/>
    <property type="project" value="UniProtKB-KW"/>
</dbReference>
<dbReference type="Pfam" id="PF04909">
    <property type="entry name" value="Amidohydro_2"/>
    <property type="match status" value="1"/>
</dbReference>
<dbReference type="PANTHER" id="PTHR43569">
    <property type="entry name" value="AMIDOHYDROLASE"/>
    <property type="match status" value="1"/>
</dbReference>
<evidence type="ECO:0000313" key="3">
    <source>
        <dbReference type="EMBL" id="AWV20908.1"/>
    </source>
</evidence>
<dbReference type="InterPro" id="IPR052350">
    <property type="entry name" value="Metallo-dep_Lactonases"/>
</dbReference>
<dbReference type="EC" id="2.4.2.-" evidence="3"/>
<organism evidence="3">
    <name type="scientific">Roseomonas mucosa</name>
    <dbReference type="NCBI Taxonomy" id="207340"/>
    <lineage>
        <taxon>Bacteria</taxon>
        <taxon>Pseudomonadati</taxon>
        <taxon>Pseudomonadota</taxon>
        <taxon>Alphaproteobacteria</taxon>
        <taxon>Acetobacterales</taxon>
        <taxon>Roseomonadaceae</taxon>
        <taxon>Roseomonas</taxon>
    </lineage>
</organism>
<feature type="domain" description="Amidohydrolase-related" evidence="2">
    <location>
        <begin position="17"/>
        <end position="309"/>
    </location>
</feature>
<dbReference type="InterPro" id="IPR006680">
    <property type="entry name" value="Amidohydro-rel"/>
</dbReference>
<dbReference type="GO" id="GO:0016787">
    <property type="term" value="F:hydrolase activity"/>
    <property type="evidence" value="ECO:0007669"/>
    <property type="project" value="InterPro"/>
</dbReference>
<reference evidence="3" key="1">
    <citation type="submission" date="2017-12" db="EMBL/GenBank/DDBJ databases">
        <authorList>
            <person name="Martens C."/>
            <person name="Dahlstrom E."/>
            <person name="Barbian K."/>
            <person name="Sykora L."/>
            <person name="Ricklefs S."/>
            <person name="Bruno D."/>
            <person name="Anzick I."/>
            <person name="Myles I."/>
            <person name="Datta S.K."/>
        </authorList>
    </citation>
    <scope>NUCLEOTIDE SEQUENCE</scope>
    <source>
        <strain evidence="3">AD2</strain>
    </source>
</reference>
<dbReference type="SUPFAM" id="SSF51556">
    <property type="entry name" value="Metallo-dependent hydrolases"/>
    <property type="match status" value="1"/>
</dbReference>